<dbReference type="NCBIfam" id="TIGR00254">
    <property type="entry name" value="GGDEF"/>
    <property type="match status" value="1"/>
</dbReference>
<dbReference type="Gene3D" id="3.30.450.20">
    <property type="entry name" value="PAS domain"/>
    <property type="match status" value="2"/>
</dbReference>
<dbReference type="GO" id="GO:0052621">
    <property type="term" value="F:diguanylate cyclase activity"/>
    <property type="evidence" value="ECO:0007669"/>
    <property type="project" value="UniProtKB-EC"/>
</dbReference>
<dbReference type="PANTHER" id="PTHR45138:SF9">
    <property type="entry name" value="DIGUANYLATE CYCLASE DGCM-RELATED"/>
    <property type="match status" value="1"/>
</dbReference>
<protein>
    <recommendedName>
        <fullName evidence="1">diguanylate cyclase</fullName>
        <ecNumber evidence="1">2.7.7.65</ecNumber>
    </recommendedName>
</protein>
<feature type="transmembrane region" description="Helical" evidence="3">
    <location>
        <begin position="276"/>
        <end position="300"/>
    </location>
</feature>
<evidence type="ECO:0000256" key="3">
    <source>
        <dbReference type="SAM" id="Phobius"/>
    </source>
</evidence>
<evidence type="ECO:0000256" key="1">
    <source>
        <dbReference type="ARBA" id="ARBA00012528"/>
    </source>
</evidence>
<dbReference type="SUPFAM" id="SSF55073">
    <property type="entry name" value="Nucleotide cyclase"/>
    <property type="match status" value="1"/>
</dbReference>
<comment type="catalytic activity">
    <reaction evidence="2">
        <text>2 GTP = 3',3'-c-di-GMP + 2 diphosphate</text>
        <dbReference type="Rhea" id="RHEA:24898"/>
        <dbReference type="ChEBI" id="CHEBI:33019"/>
        <dbReference type="ChEBI" id="CHEBI:37565"/>
        <dbReference type="ChEBI" id="CHEBI:58805"/>
        <dbReference type="EC" id="2.7.7.65"/>
    </reaction>
</comment>
<name>A0A5Q0TIL1_9VIBR</name>
<gene>
    <name evidence="5" type="ORF">GFB47_04515</name>
</gene>
<dbReference type="GO" id="GO:1902201">
    <property type="term" value="P:negative regulation of bacterial-type flagellum-dependent cell motility"/>
    <property type="evidence" value="ECO:0007669"/>
    <property type="project" value="TreeGrafter"/>
</dbReference>
<dbReference type="RefSeq" id="WP_153446878.1">
    <property type="nucleotide sequence ID" value="NZ_CP045699.1"/>
</dbReference>
<keyword evidence="3" id="KW-0812">Transmembrane</keyword>
<dbReference type="Pfam" id="PF08269">
    <property type="entry name" value="dCache_2"/>
    <property type="match status" value="1"/>
</dbReference>
<dbReference type="Proteomes" id="UP000348942">
    <property type="component" value="Chromosome 1"/>
</dbReference>
<evidence type="ECO:0000313" key="6">
    <source>
        <dbReference type="Proteomes" id="UP000348942"/>
    </source>
</evidence>
<accession>A0A5Q0TIL1</accession>
<dbReference type="Gene3D" id="3.30.70.270">
    <property type="match status" value="1"/>
</dbReference>
<dbReference type="GO" id="GO:0043709">
    <property type="term" value="P:cell adhesion involved in single-species biofilm formation"/>
    <property type="evidence" value="ECO:0007669"/>
    <property type="project" value="TreeGrafter"/>
</dbReference>
<evidence type="ECO:0000256" key="2">
    <source>
        <dbReference type="ARBA" id="ARBA00034247"/>
    </source>
</evidence>
<keyword evidence="6" id="KW-1185">Reference proteome</keyword>
<dbReference type="SMART" id="SM00267">
    <property type="entry name" value="GGDEF"/>
    <property type="match status" value="1"/>
</dbReference>
<dbReference type="CDD" id="cd12912">
    <property type="entry name" value="PDC2_MCP_like"/>
    <property type="match status" value="1"/>
</dbReference>
<dbReference type="InterPro" id="IPR004010">
    <property type="entry name" value="Double_Cache_2"/>
</dbReference>
<evidence type="ECO:0000313" key="5">
    <source>
        <dbReference type="EMBL" id="QGA64727.1"/>
    </source>
</evidence>
<keyword evidence="3" id="KW-1133">Transmembrane helix</keyword>
<dbReference type="EMBL" id="CP045699">
    <property type="protein sequence ID" value="QGA64727.1"/>
    <property type="molecule type" value="Genomic_DNA"/>
</dbReference>
<sequence length="463" mass="52137">MSSIFTIIQFERVDTDIDNITHSVIKSSVHASYDIMDTTVNESIKTYLKGVAATVQRMTNAGIESGLSPVQIDRLLDQYTNSTKIGEHGYVSITSAKGRLLYHPHRKGEDVSQYDFVKKQLAHDQTFLEYEWRNPGDKKATMKAAYSLKRKDGSVIEVSVYKEEMLHLIDTHLLKKKLADYQPGKTGFIYIIDKNGKIILKPTGSEHLSSEALFDSNMTGFLKQVQAQPEGTFIQPVMINGNKFVETVAYKHYSFLNWTVATGISNSELTESTSDLYGSLITAAVSVFLVIASLLFVLTIRHRKQIIAEKKDYLTGLDNRRRFMELAQVVEQTSSNIYSIVLFDIDKFKNINDTYGEGDEVIREVAHVLKQFESSNVFVSRHGGEEFILLQNDIDEIEAKSIAEGIRIRISKITSLKCRFTISGGVFEADSDKHNLTEAIAFADEGLYEAKESGRNKVVIKHT</sequence>
<reference evidence="5 6" key="1">
    <citation type="submission" date="2019-10" db="EMBL/GenBank/DDBJ databases">
        <title>Vibrio sp. nov., isolated from Coralline algae surface.</title>
        <authorList>
            <person name="Geng Y."/>
            <person name="Zhang X."/>
        </authorList>
    </citation>
    <scope>NUCLEOTIDE SEQUENCE [LARGE SCALE GENOMIC DNA]</scope>
    <source>
        <strain evidence="5 6">SM1977</strain>
    </source>
</reference>
<organism evidence="5 6">
    <name type="scientific">Vibrio algicola</name>
    <dbReference type="NCBI Taxonomy" id="2662262"/>
    <lineage>
        <taxon>Bacteria</taxon>
        <taxon>Pseudomonadati</taxon>
        <taxon>Pseudomonadota</taxon>
        <taxon>Gammaproteobacteria</taxon>
        <taxon>Vibrionales</taxon>
        <taxon>Vibrionaceae</taxon>
        <taxon>Vibrio</taxon>
    </lineage>
</organism>
<dbReference type="InterPro" id="IPR000160">
    <property type="entry name" value="GGDEF_dom"/>
</dbReference>
<dbReference type="EC" id="2.7.7.65" evidence="1"/>
<dbReference type="PANTHER" id="PTHR45138">
    <property type="entry name" value="REGULATORY COMPONENTS OF SENSORY TRANSDUCTION SYSTEM"/>
    <property type="match status" value="1"/>
</dbReference>
<dbReference type="AlphaFoldDB" id="A0A5Q0TIL1"/>
<dbReference type="InterPro" id="IPR029787">
    <property type="entry name" value="Nucleotide_cyclase"/>
</dbReference>
<dbReference type="PROSITE" id="PS50887">
    <property type="entry name" value="GGDEF"/>
    <property type="match status" value="1"/>
</dbReference>
<proteinExistence type="predicted"/>
<dbReference type="Pfam" id="PF00990">
    <property type="entry name" value="GGDEF"/>
    <property type="match status" value="1"/>
</dbReference>
<dbReference type="InterPro" id="IPR043128">
    <property type="entry name" value="Rev_trsase/Diguanyl_cyclase"/>
</dbReference>
<keyword evidence="3" id="KW-0472">Membrane</keyword>
<dbReference type="CDD" id="cd01949">
    <property type="entry name" value="GGDEF"/>
    <property type="match status" value="1"/>
</dbReference>
<dbReference type="GO" id="GO:0005886">
    <property type="term" value="C:plasma membrane"/>
    <property type="evidence" value="ECO:0007669"/>
    <property type="project" value="TreeGrafter"/>
</dbReference>
<dbReference type="InterPro" id="IPR050469">
    <property type="entry name" value="Diguanylate_Cyclase"/>
</dbReference>
<feature type="domain" description="GGDEF" evidence="4">
    <location>
        <begin position="336"/>
        <end position="463"/>
    </location>
</feature>
<evidence type="ECO:0000259" key="4">
    <source>
        <dbReference type="PROSITE" id="PS50887"/>
    </source>
</evidence>